<accession>A0A1H7TNP2</accession>
<gene>
    <name evidence="1" type="ORF">SAMN05661044_03616</name>
</gene>
<evidence type="ECO:0000313" key="2">
    <source>
        <dbReference type="Proteomes" id="UP000199421"/>
    </source>
</evidence>
<dbReference type="InterPro" id="IPR043750">
    <property type="entry name" value="DUF5695"/>
</dbReference>
<protein>
    <submittedName>
        <fullName evidence="1">Uncharacterized protein</fullName>
    </submittedName>
</protein>
<proteinExistence type="predicted"/>
<reference evidence="2" key="1">
    <citation type="submission" date="2016-10" db="EMBL/GenBank/DDBJ databases">
        <authorList>
            <person name="Varghese N."/>
            <person name="Submissions S."/>
        </authorList>
    </citation>
    <scope>NUCLEOTIDE SEQUENCE [LARGE SCALE GENOMIC DNA]</scope>
    <source>
        <strain evidence="2">DSM 18733</strain>
    </source>
</reference>
<evidence type="ECO:0000313" key="1">
    <source>
        <dbReference type="EMBL" id="SEL86313.1"/>
    </source>
</evidence>
<keyword evidence="2" id="KW-1185">Reference proteome</keyword>
<sequence>MRDSLKNRLLTIAKNSVMISALLLVAKVSDAQNPWDALSKRPATLGIEGGMQKHRTKTFELALVKQSQTVAALYPTSDLSFDFTPGDRLDLRKGDGLYQLGDLNLRLRTSGQRAWQEFSTAKHRKAVETLKPTGNILAAANLTNTLSANIPLKINRYWEQIDGKLVLRFELHNTSDKIVEIGALGIPMIFNNILQKRTLDEAHAKNVFFDPYIGKDAGYLQVARLSGKGEALVVIPYGKTPFEAYRPLLDDPTPRGITFEGFYEWMVCSKAYAEKEWKGIEQWNEPTSVLLKPNESINYGLQFVLAENVKQVEKSLEMNLRPVTIGVPGYVLPKDVAGKLFIKYPKKVLSIAVLPKGALSFKQIKKKANLEVYEVSANTWGKARVTIRYADGVEQTIHYKVINPETQIMDSIGHFLTTKQWFNQPNDPFGRNPSVISYDYQEQKQVTQDSRAWVAGLSDEGGAGSWLEAIMKQLVQPNKAELAKLQEFVQQTLWGNIQHSEGSQKYGVKKSVFYYEPDSMPPGTYDPTINYKVWSAWNKKGADDVGRSYNYPHVTAAHWVLYRLARYHQGLIVDKNWQWYLENAFNTSMAMVKQAPYYAQFGQMEGTIFLLVLKDLKAEGMQQEAQALELTMKARADHWRTLNYPFGSEMPWDSTGQEEVYMWSDYFGYDDKAAVTLSAILAYMPTVPHWAYNGNARRYWDFLYGGKIARVERQIHHYGSALNAIPVLKEYRKHPNDLYLLRVGYGGLMGSIANVTKDGFGPSAFHSYPSTLANDALSGDYGSGFFGYAINTSSYIIKDNTFGWLSFGGNLTEKKGSIILTPTTAAKSKVFIAPAQLWLTLDAGRFSEVSYNINTKTIQLKLASKDEFTPKAFLRLEQGGESEGAMYSLKGQYQQERGAYIVPLGQEQTSVELGIL</sequence>
<dbReference type="RefSeq" id="WP_202907877.1">
    <property type="nucleotide sequence ID" value="NZ_FOAF01000004.1"/>
</dbReference>
<dbReference type="STRING" id="407022.SAMN05661044_03616"/>
<name>A0A1H7TNP2_OLID1</name>
<dbReference type="EMBL" id="FOAF01000004">
    <property type="protein sequence ID" value="SEL86313.1"/>
    <property type="molecule type" value="Genomic_DNA"/>
</dbReference>
<dbReference type="Pfam" id="PF18951">
    <property type="entry name" value="DUF5695"/>
    <property type="match status" value="1"/>
</dbReference>
<dbReference type="Proteomes" id="UP000199421">
    <property type="component" value="Unassembled WGS sequence"/>
</dbReference>
<dbReference type="AlphaFoldDB" id="A0A1H7TNP2"/>
<organism evidence="1 2">
    <name type="scientific">Olivibacter domesticus</name>
    <name type="common">Pseudosphingobacterium domesticum</name>
    <dbReference type="NCBI Taxonomy" id="407022"/>
    <lineage>
        <taxon>Bacteria</taxon>
        <taxon>Pseudomonadati</taxon>
        <taxon>Bacteroidota</taxon>
        <taxon>Sphingobacteriia</taxon>
        <taxon>Sphingobacteriales</taxon>
        <taxon>Sphingobacteriaceae</taxon>
        <taxon>Olivibacter</taxon>
    </lineage>
</organism>